<evidence type="ECO:0000313" key="6">
    <source>
        <dbReference type="Proteomes" id="UP000664601"/>
    </source>
</evidence>
<evidence type="ECO:0000256" key="3">
    <source>
        <dbReference type="ARBA" id="ARBA00022807"/>
    </source>
</evidence>
<dbReference type="NCBIfam" id="TIGR01076">
    <property type="entry name" value="sortase_fam"/>
    <property type="match status" value="2"/>
</dbReference>
<organism evidence="5 6">
    <name type="scientific">Candidatus Enterococcus moelleringii</name>
    <dbReference type="NCBI Taxonomy" id="2815325"/>
    <lineage>
        <taxon>Bacteria</taxon>
        <taxon>Bacillati</taxon>
        <taxon>Bacillota</taxon>
        <taxon>Bacilli</taxon>
        <taxon>Lactobacillales</taxon>
        <taxon>Enterococcaceae</taxon>
        <taxon>Enterococcus</taxon>
    </lineage>
</organism>
<feature type="transmembrane region" description="Helical" evidence="4">
    <location>
        <begin position="565"/>
        <end position="582"/>
    </location>
</feature>
<comment type="caution">
    <text evidence="5">The sequence shown here is derived from an EMBL/GenBank/DDBJ whole genome shotgun (WGS) entry which is preliminary data.</text>
</comment>
<feature type="transmembrane region" description="Helical" evidence="4">
    <location>
        <begin position="12"/>
        <end position="33"/>
    </location>
</feature>
<dbReference type="InterPro" id="IPR005754">
    <property type="entry name" value="Sortase"/>
</dbReference>
<accession>A0ABS3L9D0</accession>
<keyword evidence="2" id="KW-0378">Hydrolase</keyword>
<dbReference type="Pfam" id="PF04203">
    <property type="entry name" value="Sortase"/>
    <property type="match status" value="2"/>
</dbReference>
<keyword evidence="4" id="KW-1133">Transmembrane helix</keyword>
<dbReference type="InterPro" id="IPR042002">
    <property type="entry name" value="Sortase_C"/>
</dbReference>
<reference evidence="5 6" key="1">
    <citation type="submission" date="2021-03" db="EMBL/GenBank/DDBJ databases">
        <title>Enterococcal diversity collection.</title>
        <authorList>
            <person name="Gilmore M.S."/>
            <person name="Schwartzman J."/>
            <person name="Van Tyne D."/>
            <person name="Martin M."/>
            <person name="Earl A.M."/>
            <person name="Manson A.L."/>
            <person name="Straub T."/>
            <person name="Salamzade R."/>
            <person name="Saavedra J."/>
            <person name="Lebreton F."/>
            <person name="Prichula J."/>
            <person name="Schaufler K."/>
            <person name="Gaca A."/>
            <person name="Sgardioli B."/>
            <person name="Wagenaar J."/>
            <person name="Strong T."/>
        </authorList>
    </citation>
    <scope>NUCLEOTIDE SEQUENCE [LARGE SCALE GENOMIC DNA]</scope>
    <source>
        <strain evidence="5 6">669A</strain>
    </source>
</reference>
<dbReference type="CDD" id="cd05827">
    <property type="entry name" value="Sortase_C"/>
    <property type="match status" value="1"/>
</dbReference>
<dbReference type="InterPro" id="IPR023365">
    <property type="entry name" value="Sortase_dom-sf"/>
</dbReference>
<dbReference type="EMBL" id="JAFREM010000013">
    <property type="protein sequence ID" value="MBO1306233.1"/>
    <property type="molecule type" value="Genomic_DNA"/>
</dbReference>
<protein>
    <submittedName>
        <fullName evidence="5">Class A/C sortase</fullName>
    </submittedName>
</protein>
<evidence type="ECO:0000256" key="4">
    <source>
        <dbReference type="SAM" id="Phobius"/>
    </source>
</evidence>
<dbReference type="InterPro" id="IPR042007">
    <property type="entry name" value="Sortase_A"/>
</dbReference>
<sequence>MSEKSPKKPKSFLMIFAIVMIVVGVIILLYPIVGNYLANRERSEATAQYDQVLKRMSQEEIQQQWQLAKEYNRYIYQKQQGGNPQPMAYKNIASIGNTMGTIDIPAIDIEQMPFYHGTSYQTLDKGLGHIEETSIPVGGKNTRGVITGHSGVKNQVLFTDIRNLVEGDIFYINILGKRLAYEIESFEEILPSEVEKVYIQPGKDKVTLLTCTPPGINTYRLLVTGHRIPYKQAAKKDVKKRNTFSYQNVVLATLAFNVLLFILLMTIYRYQLKKLRSNEPKAAIKAAKQLKRLFWVTRAYFFLLFFAMLATIGFAIYGYTQMQEETQMDEVAVGAEAELADYNLDKIAQANYGEKQIASVNIADYAKAKNMLKDTTNQWGIGKLVIPNVDINLPILAGLANQNLLTGAATYQADQQLGKSNYVLLSHNIFDQDLLLHRIQNLKEKDMIYATDFKDIFHYEVTVNKIIEDTEVSYVEKPSANQTPIITLLRCEGDIGTIYRRVVQGKLVKQESLTDADAAQLKQLGINKDGTIKNGELLQADPVPQVTKTSMNIAAKIISDPMQTVVPLFLLMMLPILFFSLIR</sequence>
<keyword evidence="1" id="KW-0645">Protease</keyword>
<dbReference type="SUPFAM" id="SSF63817">
    <property type="entry name" value="Sortase"/>
    <property type="match status" value="2"/>
</dbReference>
<gene>
    <name evidence="5" type="ORF">JZO70_08685</name>
</gene>
<dbReference type="Proteomes" id="UP000664601">
    <property type="component" value="Unassembled WGS sequence"/>
</dbReference>
<keyword evidence="4" id="KW-0812">Transmembrane</keyword>
<keyword evidence="6" id="KW-1185">Reference proteome</keyword>
<dbReference type="RefSeq" id="WP_207673163.1">
    <property type="nucleotide sequence ID" value="NZ_JAFREM010000013.1"/>
</dbReference>
<evidence type="ECO:0000313" key="5">
    <source>
        <dbReference type="EMBL" id="MBO1306233.1"/>
    </source>
</evidence>
<keyword evidence="4" id="KW-0472">Membrane</keyword>
<feature type="transmembrane region" description="Helical" evidence="4">
    <location>
        <begin position="299"/>
        <end position="319"/>
    </location>
</feature>
<proteinExistence type="predicted"/>
<feature type="transmembrane region" description="Helical" evidence="4">
    <location>
        <begin position="249"/>
        <end position="268"/>
    </location>
</feature>
<keyword evidence="3" id="KW-0788">Thiol protease</keyword>
<name>A0ABS3L9D0_9ENTE</name>
<dbReference type="NCBIfam" id="NF033745">
    <property type="entry name" value="class_C_sortase"/>
    <property type="match status" value="1"/>
</dbReference>
<dbReference type="CDD" id="cd06165">
    <property type="entry name" value="Sortase_A"/>
    <property type="match status" value="1"/>
</dbReference>
<dbReference type="Gene3D" id="2.40.260.10">
    <property type="entry name" value="Sortase"/>
    <property type="match status" value="2"/>
</dbReference>
<evidence type="ECO:0000256" key="2">
    <source>
        <dbReference type="ARBA" id="ARBA00022801"/>
    </source>
</evidence>
<evidence type="ECO:0000256" key="1">
    <source>
        <dbReference type="ARBA" id="ARBA00022670"/>
    </source>
</evidence>